<comment type="caution">
    <text evidence="2">The sequence shown here is derived from an EMBL/GenBank/DDBJ whole genome shotgun (WGS) entry which is preliminary data.</text>
</comment>
<keyword evidence="1" id="KW-0472">Membrane</keyword>
<reference evidence="2 3" key="1">
    <citation type="submission" date="2019-06" db="EMBL/GenBank/DDBJ databases">
        <title>Taxogenomics and systematics of the genus Pantoea.</title>
        <authorList>
            <person name="Tambong J.T."/>
        </authorList>
    </citation>
    <scope>NUCLEOTIDE SEQUENCE [LARGE SCALE GENOMIC DNA]</scope>
    <source>
        <strain evidence="2 3">LMG 24197</strain>
    </source>
</reference>
<feature type="transmembrane region" description="Helical" evidence="1">
    <location>
        <begin position="42"/>
        <end position="62"/>
    </location>
</feature>
<keyword evidence="1" id="KW-0812">Transmembrane</keyword>
<sequence length="107" mass="11519">MAGGEIMIGSDFLTVIDVVICAAIALRLMAFSKTGRTHKRGISWIAAGLILFYGNFTLLWLFGQYHASGWPVVITNALICAAVFAARGNVARLVSYPTQGNTRNDGQ</sequence>
<dbReference type="InterPro" id="IPR008473">
    <property type="entry name" value="Phage_holin_3_7"/>
</dbReference>
<evidence type="ECO:0000313" key="2">
    <source>
        <dbReference type="EMBL" id="TPV30816.1"/>
    </source>
</evidence>
<proteinExistence type="predicted"/>
<evidence type="ECO:0000256" key="1">
    <source>
        <dbReference type="SAM" id="Phobius"/>
    </source>
</evidence>
<dbReference type="Proteomes" id="UP000315469">
    <property type="component" value="Unassembled WGS sequence"/>
</dbReference>
<gene>
    <name evidence="2" type="ORF">FJW02_19415</name>
</gene>
<accession>A0ABY2ZFZ3</accession>
<name>A0ABY2ZFZ3_9GAMM</name>
<evidence type="ECO:0000313" key="3">
    <source>
        <dbReference type="Proteomes" id="UP000315469"/>
    </source>
</evidence>
<protein>
    <submittedName>
        <fullName evidence="2">Phage holin family protein</fullName>
    </submittedName>
</protein>
<keyword evidence="1" id="KW-1133">Transmembrane helix</keyword>
<feature type="transmembrane region" description="Helical" evidence="1">
    <location>
        <begin position="12"/>
        <end position="30"/>
    </location>
</feature>
<keyword evidence="3" id="KW-1185">Reference proteome</keyword>
<dbReference type="Pfam" id="PF05449">
    <property type="entry name" value="Phage_holin_3_7"/>
    <property type="match status" value="1"/>
</dbReference>
<feature type="transmembrane region" description="Helical" evidence="1">
    <location>
        <begin position="68"/>
        <end position="86"/>
    </location>
</feature>
<dbReference type="EMBL" id="VHJB01000087">
    <property type="protein sequence ID" value="TPV30816.1"/>
    <property type="molecule type" value="Genomic_DNA"/>
</dbReference>
<organism evidence="2 3">
    <name type="scientific">Pantoea eucalypti</name>
    <dbReference type="NCBI Taxonomy" id="470933"/>
    <lineage>
        <taxon>Bacteria</taxon>
        <taxon>Pseudomonadati</taxon>
        <taxon>Pseudomonadota</taxon>
        <taxon>Gammaproteobacteria</taxon>
        <taxon>Enterobacterales</taxon>
        <taxon>Erwiniaceae</taxon>
        <taxon>Pantoea</taxon>
    </lineage>
</organism>